<reference evidence="6" key="1">
    <citation type="submission" date="2020-08" db="EMBL/GenBank/DDBJ databases">
        <title>Genome public.</title>
        <authorList>
            <person name="Liu C."/>
            <person name="Sun Q."/>
        </authorList>
    </citation>
    <scope>NUCLEOTIDE SEQUENCE</scope>
    <source>
        <strain evidence="6">BX12</strain>
    </source>
</reference>
<evidence type="ECO:0000313" key="7">
    <source>
        <dbReference type="Proteomes" id="UP000602647"/>
    </source>
</evidence>
<protein>
    <submittedName>
        <fullName evidence="6">MBL fold metallo-hydrolase</fullName>
    </submittedName>
</protein>
<accession>A0A923NNP2</accession>
<dbReference type="Gene3D" id="3.60.15.10">
    <property type="entry name" value="Ribonuclease Z/Hydroxyacylglutathione hydrolase-like"/>
    <property type="match status" value="1"/>
</dbReference>
<dbReference type="Proteomes" id="UP000602647">
    <property type="component" value="Unassembled WGS sequence"/>
</dbReference>
<evidence type="ECO:0000259" key="5">
    <source>
        <dbReference type="SMART" id="SM00849"/>
    </source>
</evidence>
<keyword evidence="2" id="KW-0479">Metal-binding</keyword>
<keyword evidence="3" id="KW-0378">Hydrolase</keyword>
<name>A0A923NNP2_9FIRM</name>
<sequence>MKIKRFIGGVLQSNGYVIYQEDRGCCYVIDPGYSAGVFRDFIEKKHLDMRGILLTHHHHDHTGAVQKLKTMFDCPVSIHRQDVDFCKFEVEHPLEDGDRILLEDEEIRVVHTPGHTAGSVCFFSERGKLAFTGDTIFNVDLGRTDLEDGSESDMIRSCREVINKWNNEIFIYPGHGDGCNMKKVRKINHEFLEIVGDGKWQ</sequence>
<dbReference type="CDD" id="cd06262">
    <property type="entry name" value="metallo-hydrolase-like_MBL-fold"/>
    <property type="match status" value="1"/>
</dbReference>
<comment type="cofactor">
    <cofactor evidence="1">
        <name>Zn(2+)</name>
        <dbReference type="ChEBI" id="CHEBI:29105"/>
    </cofactor>
</comment>
<dbReference type="EMBL" id="JACRYT010000011">
    <property type="protein sequence ID" value="MBC6680314.1"/>
    <property type="molecule type" value="Genomic_DNA"/>
</dbReference>
<feature type="domain" description="Metallo-beta-lactamase" evidence="5">
    <location>
        <begin position="12"/>
        <end position="175"/>
    </location>
</feature>
<dbReference type="SUPFAM" id="SSF56281">
    <property type="entry name" value="Metallo-hydrolase/oxidoreductase"/>
    <property type="match status" value="1"/>
</dbReference>
<dbReference type="InterPro" id="IPR001279">
    <property type="entry name" value="Metallo-B-lactamas"/>
</dbReference>
<organism evidence="6 7">
    <name type="scientific">Zhenpiania hominis</name>
    <dbReference type="NCBI Taxonomy" id="2763644"/>
    <lineage>
        <taxon>Bacteria</taxon>
        <taxon>Bacillati</taxon>
        <taxon>Bacillota</taxon>
        <taxon>Clostridia</taxon>
        <taxon>Peptostreptococcales</taxon>
        <taxon>Anaerovoracaceae</taxon>
        <taxon>Zhenpiania</taxon>
    </lineage>
</organism>
<dbReference type="GO" id="GO:0046872">
    <property type="term" value="F:metal ion binding"/>
    <property type="evidence" value="ECO:0007669"/>
    <property type="project" value="UniProtKB-KW"/>
</dbReference>
<dbReference type="InterPro" id="IPR051453">
    <property type="entry name" value="MBL_Glyoxalase_II"/>
</dbReference>
<evidence type="ECO:0000313" key="6">
    <source>
        <dbReference type="EMBL" id="MBC6680314.1"/>
    </source>
</evidence>
<dbReference type="InterPro" id="IPR036866">
    <property type="entry name" value="RibonucZ/Hydroxyglut_hydro"/>
</dbReference>
<dbReference type="GO" id="GO:0016787">
    <property type="term" value="F:hydrolase activity"/>
    <property type="evidence" value="ECO:0007669"/>
    <property type="project" value="UniProtKB-KW"/>
</dbReference>
<dbReference type="AlphaFoldDB" id="A0A923NNP2"/>
<evidence type="ECO:0000256" key="4">
    <source>
        <dbReference type="ARBA" id="ARBA00022833"/>
    </source>
</evidence>
<evidence type="ECO:0000256" key="1">
    <source>
        <dbReference type="ARBA" id="ARBA00001947"/>
    </source>
</evidence>
<keyword evidence="4" id="KW-0862">Zinc</keyword>
<comment type="caution">
    <text evidence="6">The sequence shown here is derived from an EMBL/GenBank/DDBJ whole genome shotgun (WGS) entry which is preliminary data.</text>
</comment>
<dbReference type="PANTHER" id="PTHR46233:SF3">
    <property type="entry name" value="HYDROXYACYLGLUTATHIONE HYDROLASE GLOC"/>
    <property type="match status" value="1"/>
</dbReference>
<dbReference type="SMART" id="SM00849">
    <property type="entry name" value="Lactamase_B"/>
    <property type="match status" value="1"/>
</dbReference>
<dbReference type="RefSeq" id="WP_187303411.1">
    <property type="nucleotide sequence ID" value="NZ_CBCTON010000006.1"/>
</dbReference>
<dbReference type="PANTHER" id="PTHR46233">
    <property type="entry name" value="HYDROXYACYLGLUTATHIONE HYDROLASE GLOC"/>
    <property type="match status" value="1"/>
</dbReference>
<keyword evidence="7" id="KW-1185">Reference proteome</keyword>
<proteinExistence type="predicted"/>
<evidence type="ECO:0000256" key="2">
    <source>
        <dbReference type="ARBA" id="ARBA00022723"/>
    </source>
</evidence>
<gene>
    <name evidence="6" type="ORF">H9L42_10750</name>
</gene>
<evidence type="ECO:0000256" key="3">
    <source>
        <dbReference type="ARBA" id="ARBA00022801"/>
    </source>
</evidence>
<dbReference type="Pfam" id="PF00753">
    <property type="entry name" value="Lactamase_B"/>
    <property type="match status" value="1"/>
</dbReference>